<keyword evidence="1" id="KW-0732">Signal</keyword>
<sequence>MKFPTVTVVLVAAALVFVLWNQTAEQPEPINPDRFANLAANPVERSLVVDWVAAQVPELCQEAAGEGTDISECLDTSKQRSPACRRELYDRFPSLISSQAMFRDLTISAMNCLVPRSGRVE</sequence>
<name>A0A1H2SBJ1_9GAMM</name>
<dbReference type="Proteomes" id="UP000199675">
    <property type="component" value="Unassembled WGS sequence"/>
</dbReference>
<evidence type="ECO:0000313" key="3">
    <source>
        <dbReference type="Proteomes" id="UP000199675"/>
    </source>
</evidence>
<evidence type="ECO:0000313" key="2">
    <source>
        <dbReference type="EMBL" id="SDW28878.1"/>
    </source>
</evidence>
<evidence type="ECO:0008006" key="4">
    <source>
        <dbReference type="Google" id="ProtNLM"/>
    </source>
</evidence>
<feature type="signal peptide" evidence="1">
    <location>
        <begin position="1"/>
        <end position="24"/>
    </location>
</feature>
<keyword evidence="3" id="KW-1185">Reference proteome</keyword>
<organism evidence="2 3">
    <name type="scientific">Marinobacter mobilis</name>
    <dbReference type="NCBI Taxonomy" id="488533"/>
    <lineage>
        <taxon>Bacteria</taxon>
        <taxon>Pseudomonadati</taxon>
        <taxon>Pseudomonadota</taxon>
        <taxon>Gammaproteobacteria</taxon>
        <taxon>Pseudomonadales</taxon>
        <taxon>Marinobacteraceae</taxon>
        <taxon>Marinobacter</taxon>
    </lineage>
</organism>
<protein>
    <recommendedName>
        <fullName evidence="4">Cysteine rich repeat-containing protein</fullName>
    </recommendedName>
</protein>
<feature type="chain" id="PRO_5011615824" description="Cysteine rich repeat-containing protein" evidence="1">
    <location>
        <begin position="25"/>
        <end position="121"/>
    </location>
</feature>
<accession>A0A1H2SBJ1</accession>
<evidence type="ECO:0000256" key="1">
    <source>
        <dbReference type="SAM" id="SignalP"/>
    </source>
</evidence>
<reference evidence="2 3" key="1">
    <citation type="submission" date="2016-10" db="EMBL/GenBank/DDBJ databases">
        <authorList>
            <person name="de Groot N.N."/>
        </authorList>
    </citation>
    <scope>NUCLEOTIDE SEQUENCE [LARGE SCALE GENOMIC DNA]</scope>
    <source>
        <strain evidence="2 3">CGMCC 1.7059</strain>
    </source>
</reference>
<dbReference type="EMBL" id="FNNE01000002">
    <property type="protein sequence ID" value="SDW28878.1"/>
    <property type="molecule type" value="Genomic_DNA"/>
</dbReference>
<dbReference type="OrthoDB" id="6367234at2"/>
<gene>
    <name evidence="2" type="ORF">SAMN04487960_10281</name>
</gene>
<proteinExistence type="predicted"/>
<dbReference type="RefSeq" id="WP_091811451.1">
    <property type="nucleotide sequence ID" value="NZ_FNNE01000002.1"/>
</dbReference>
<dbReference type="AlphaFoldDB" id="A0A1H2SBJ1"/>